<feature type="transmembrane region" description="Helical" evidence="9">
    <location>
        <begin position="875"/>
        <end position="895"/>
    </location>
</feature>
<dbReference type="AlphaFoldDB" id="A0A1E2S1P5"/>
<dbReference type="STRING" id="1177755.A7A08_00163"/>
<feature type="transmembrane region" description="Helical" evidence="9">
    <location>
        <begin position="901"/>
        <end position="925"/>
    </location>
</feature>
<dbReference type="SUPFAM" id="SSF82693">
    <property type="entry name" value="Multidrug efflux transporter AcrB pore domain, PN1, PN2, PC1 and PC2 subdomains"/>
    <property type="match status" value="4"/>
</dbReference>
<sequence>MSFTDLFIKRPVLAMVVSFLVLLVGAQAGLNLQIREYPEMSNTTITVTTTYPGANADLIQGFITVPIQQAVASTEGIDTLTATSSQNVSTITLNLKLNADPDRAMTDVLSKIAQVQYLLPREANDSVVSKETGEGTALMYISFSSEVMTASQITDYLTRVVQPRLQTIGGVASAEILGGQTFAMRIWLNPDRMAALKVTPLDVAQALDRNNYTSAAGQVKGQFTQTSIDAKTDVSDPEQFGELVIKTNGDALVRLNDISEIELGPQNVDSSSVFDGLKAVFIGVEATPTANPLTVITDVRKDMPNIQRALPEGLKAAVAYDATNFIRTSIWEVVTTLGEAAIIVIVVIFLFLGNLRSTIIPIVTIPLSLVGVLAMLYVLGYSINLMTLLALVLAIGLVVDDAIVVVENIYRHIEDGMKPVDAALKGAREIVYPVIAMTITLAAVYAPIGFVSGVTGSLFREFAFTLAGAVVVSGFIALTLSPMMCSKLLRQHDNDGSGLTGFLDRFFNRLNGWYRRRLSNSLKYRPVTVLVIVGVIVATVFMYMTSQKELAPDEDQGILFAIVKTPQYANLDYLEQATAQLGKVFDTLPEEEHVFTINGMGDAHQAFVGLLLKNWDEREGSQASVLQEVQPEVSKVAPAQALIFSPPALPGSTGGADVQFVITTTENFERLAEVTNEIVKAANESGMFIFTDYDLRFETPQISFEIDRDKANSLGVSMADIGQSLATLLGGNYVNLFDLYGRSYQVIPQVPRKFRLDEDWLTRYQIRTVSGDMVPLSNVAHVTKTVQPNALTNFQQLNSATLSAVPFPGRTVGDAVQFLENKAEEVFPQNFSYDWQGQSRQYIQEGNTLVYTFVFALVLIYLVLAAQYESFRDPFIILIALPTSMFGALLPISLGLGSINIYTQVGLVTLIGLIAKHGILMVDFANHLQEEEGYSRRDAIEEAAVIRLRPILMTTASMVVAMVPLLIAVGAGAASRFAIGLVIFAGLTIGTMFTLFVTPAIYTFLAKDHASIKGDEMPAMEGPGDFERAEADRTKNEEERHKPYSSAAE</sequence>
<evidence type="ECO:0000256" key="5">
    <source>
        <dbReference type="ARBA" id="ARBA00022692"/>
    </source>
</evidence>
<protein>
    <submittedName>
        <fullName evidence="10">Efflux pump membrane transporter BepE</fullName>
    </submittedName>
</protein>
<dbReference type="RefSeq" id="WP_069093668.1">
    <property type="nucleotide sequence ID" value="NZ_MASI01000001.1"/>
</dbReference>
<evidence type="ECO:0000256" key="4">
    <source>
        <dbReference type="ARBA" id="ARBA00022519"/>
    </source>
</evidence>
<dbReference type="EMBL" id="MASI01000001">
    <property type="protein sequence ID" value="ODA68342.1"/>
    <property type="molecule type" value="Genomic_DNA"/>
</dbReference>
<keyword evidence="11" id="KW-1185">Reference proteome</keyword>
<dbReference type="GO" id="GO:0042910">
    <property type="term" value="F:xenobiotic transmembrane transporter activity"/>
    <property type="evidence" value="ECO:0007669"/>
    <property type="project" value="TreeGrafter"/>
</dbReference>
<feature type="transmembrane region" description="Helical" evidence="9">
    <location>
        <begin position="430"/>
        <end position="450"/>
    </location>
</feature>
<proteinExistence type="predicted"/>
<keyword evidence="5 9" id="KW-0812">Transmembrane</keyword>
<dbReference type="PRINTS" id="PR00702">
    <property type="entry name" value="ACRIFLAVINRP"/>
</dbReference>
<dbReference type="SUPFAM" id="SSF82866">
    <property type="entry name" value="Multidrug efflux transporter AcrB transmembrane domain"/>
    <property type="match status" value="2"/>
</dbReference>
<dbReference type="GO" id="GO:0005886">
    <property type="term" value="C:plasma membrane"/>
    <property type="evidence" value="ECO:0007669"/>
    <property type="project" value="UniProtKB-SubCell"/>
</dbReference>
<dbReference type="Pfam" id="PF00873">
    <property type="entry name" value="ACR_tran"/>
    <property type="match status" value="1"/>
</dbReference>
<dbReference type="Gene3D" id="3.30.2090.10">
    <property type="entry name" value="Multidrug efflux transporter AcrB TolC docking domain, DN and DC subdomains"/>
    <property type="match status" value="2"/>
</dbReference>
<comment type="subcellular location">
    <subcellularLocation>
        <location evidence="1">Cell inner membrane</location>
        <topology evidence="1">Multi-pass membrane protein</topology>
    </subcellularLocation>
</comment>
<comment type="caution">
    <text evidence="10">The sequence shown here is derived from an EMBL/GenBank/DDBJ whole genome shotgun (WGS) entry which is preliminary data.</text>
</comment>
<dbReference type="Gene3D" id="1.20.1640.10">
    <property type="entry name" value="Multidrug efflux transporter AcrB transmembrane domain"/>
    <property type="match status" value="2"/>
</dbReference>
<evidence type="ECO:0000256" key="9">
    <source>
        <dbReference type="SAM" id="Phobius"/>
    </source>
</evidence>
<dbReference type="Gene3D" id="3.30.70.1320">
    <property type="entry name" value="Multidrug efflux transporter AcrB pore domain like"/>
    <property type="match status" value="1"/>
</dbReference>
<evidence type="ECO:0000256" key="7">
    <source>
        <dbReference type="ARBA" id="ARBA00023136"/>
    </source>
</evidence>
<keyword evidence="7 9" id="KW-0472">Membrane</keyword>
<feature type="transmembrane region" description="Helical" evidence="9">
    <location>
        <begin position="524"/>
        <end position="544"/>
    </location>
</feature>
<dbReference type="OrthoDB" id="9807350at2"/>
<reference evidence="10 11" key="1">
    <citation type="submission" date="2016-07" db="EMBL/GenBank/DDBJ databases">
        <title>Draft genome sequence of Methyloligella halotolerans C2T (VKM B-2706T=CCUG 61687T=DSM 25045T), a halotolerant polyhydroxybutyrate accumulating methylotroph.</title>
        <authorList>
            <person name="Vasilenko O.V."/>
            <person name="Doronina N.V."/>
            <person name="Poroshina M.N."/>
            <person name="Tarlachkov S.V."/>
            <person name="Trotsenko Y.A."/>
        </authorList>
    </citation>
    <scope>NUCLEOTIDE SEQUENCE [LARGE SCALE GENOMIC DNA]</scope>
    <source>
        <strain evidence="10 11">VKM B-2706</strain>
    </source>
</reference>
<feature type="transmembrane region" description="Helical" evidence="9">
    <location>
        <begin position="330"/>
        <end position="352"/>
    </location>
</feature>
<keyword evidence="3" id="KW-1003">Cell membrane</keyword>
<feature type="region of interest" description="Disordered" evidence="8">
    <location>
        <begin position="1016"/>
        <end position="1049"/>
    </location>
</feature>
<feature type="compositionally biased region" description="Basic and acidic residues" evidence="8">
    <location>
        <begin position="1025"/>
        <end position="1042"/>
    </location>
</feature>
<accession>A0A1E2S1P5</accession>
<feature type="transmembrane region" description="Helical" evidence="9">
    <location>
        <begin position="849"/>
        <end position="868"/>
    </location>
</feature>
<evidence type="ECO:0000256" key="2">
    <source>
        <dbReference type="ARBA" id="ARBA00022448"/>
    </source>
</evidence>
<dbReference type="Proteomes" id="UP000095087">
    <property type="component" value="Unassembled WGS sequence"/>
</dbReference>
<gene>
    <name evidence="10" type="ORF">A7A08_00163</name>
</gene>
<evidence type="ECO:0000256" key="3">
    <source>
        <dbReference type="ARBA" id="ARBA00022475"/>
    </source>
</evidence>
<dbReference type="SUPFAM" id="SSF82714">
    <property type="entry name" value="Multidrug efflux transporter AcrB TolC docking domain, DN and DC subdomains"/>
    <property type="match status" value="2"/>
</dbReference>
<dbReference type="Gene3D" id="3.30.70.1430">
    <property type="entry name" value="Multidrug efflux transporter AcrB pore domain"/>
    <property type="match status" value="2"/>
</dbReference>
<evidence type="ECO:0000256" key="1">
    <source>
        <dbReference type="ARBA" id="ARBA00004429"/>
    </source>
</evidence>
<dbReference type="Gene3D" id="3.30.70.1440">
    <property type="entry name" value="Multidrug efflux transporter AcrB pore domain"/>
    <property type="match status" value="1"/>
</dbReference>
<keyword evidence="2" id="KW-0813">Transport</keyword>
<evidence type="ECO:0000256" key="6">
    <source>
        <dbReference type="ARBA" id="ARBA00022989"/>
    </source>
</evidence>
<dbReference type="PATRIC" id="fig|1177755.3.peg.160"/>
<organism evidence="10 11">
    <name type="scientific">Methyloligella halotolerans</name>
    <dbReference type="NCBI Taxonomy" id="1177755"/>
    <lineage>
        <taxon>Bacteria</taxon>
        <taxon>Pseudomonadati</taxon>
        <taxon>Pseudomonadota</taxon>
        <taxon>Alphaproteobacteria</taxon>
        <taxon>Hyphomicrobiales</taxon>
        <taxon>Hyphomicrobiaceae</taxon>
        <taxon>Methyloligella</taxon>
    </lineage>
</organism>
<dbReference type="PANTHER" id="PTHR32063">
    <property type="match status" value="1"/>
</dbReference>
<keyword evidence="6 9" id="KW-1133">Transmembrane helix</keyword>
<feature type="transmembrane region" description="Helical" evidence="9">
    <location>
        <begin position="385"/>
        <end position="410"/>
    </location>
</feature>
<dbReference type="InterPro" id="IPR027463">
    <property type="entry name" value="AcrB_DN_DC_subdom"/>
</dbReference>
<feature type="transmembrane region" description="Helical" evidence="9">
    <location>
        <begin position="359"/>
        <end position="379"/>
    </location>
</feature>
<dbReference type="InterPro" id="IPR001036">
    <property type="entry name" value="Acrflvin-R"/>
</dbReference>
<feature type="transmembrane region" description="Helical" evidence="9">
    <location>
        <begin position="946"/>
        <end position="971"/>
    </location>
</feature>
<dbReference type="FunFam" id="1.20.1640.10:FF:000001">
    <property type="entry name" value="Efflux pump membrane transporter"/>
    <property type="match status" value="1"/>
</dbReference>
<feature type="transmembrane region" description="Helical" evidence="9">
    <location>
        <begin position="462"/>
        <end position="480"/>
    </location>
</feature>
<keyword evidence="4" id="KW-0997">Cell inner membrane</keyword>
<evidence type="ECO:0000256" key="8">
    <source>
        <dbReference type="SAM" id="MobiDB-lite"/>
    </source>
</evidence>
<evidence type="ECO:0000313" key="11">
    <source>
        <dbReference type="Proteomes" id="UP000095087"/>
    </source>
</evidence>
<dbReference type="PANTHER" id="PTHR32063:SF28">
    <property type="entry name" value="BLR2861 PROTEIN"/>
    <property type="match status" value="1"/>
</dbReference>
<name>A0A1E2S1P5_9HYPH</name>
<feature type="transmembrane region" description="Helical" evidence="9">
    <location>
        <begin position="977"/>
        <end position="1005"/>
    </location>
</feature>
<evidence type="ECO:0000313" key="10">
    <source>
        <dbReference type="EMBL" id="ODA68342.1"/>
    </source>
</evidence>